<comment type="caution">
    <text evidence="2">The sequence shown here is derived from an EMBL/GenBank/DDBJ whole genome shotgun (WGS) entry which is preliminary data.</text>
</comment>
<dbReference type="PANTHER" id="PTHR34293">
    <property type="entry name" value="HTH-TYPE TRANSCRIPTIONAL REGULATOR TRMBL2"/>
    <property type="match status" value="1"/>
</dbReference>
<dbReference type="InterPro" id="IPR036388">
    <property type="entry name" value="WH-like_DNA-bd_sf"/>
</dbReference>
<accession>A0A1F8GW08</accession>
<name>A0A1F8GW08_9BACT</name>
<protein>
    <recommendedName>
        <fullName evidence="1">Transcription regulator TrmB N-terminal domain-containing protein</fullName>
    </recommendedName>
</protein>
<evidence type="ECO:0000313" key="3">
    <source>
        <dbReference type="Proteomes" id="UP000179047"/>
    </source>
</evidence>
<dbReference type="Proteomes" id="UP000179047">
    <property type="component" value="Unassembled WGS sequence"/>
</dbReference>
<dbReference type="EMBL" id="MGKP01000009">
    <property type="protein sequence ID" value="OGN29180.1"/>
    <property type="molecule type" value="Genomic_DNA"/>
</dbReference>
<sequence length="252" mass="28924">MNHLDNKVIERKLTEYNLTEKQAKIYLSALNLGKTSVQALARKARIERSNAYDAIESLIEKGLMSVAVEDKKRYFTAESPTVLGRIMEEKRIELDALLPHLEAIHKTAGTAPRVMLYPGIEGYRTAYENTLKCIEKKLFGIFSVRDMREVLGADVVDRIIEKRVMRGIALRVIRSQERELPDVRYPTSASQLREVRFAPHGMDFPITTYVYDNKVVILSSKKETFGLIIESADIAQAHRYYFEALWEISKPQ</sequence>
<evidence type="ECO:0000313" key="2">
    <source>
        <dbReference type="EMBL" id="OGN29180.1"/>
    </source>
</evidence>
<reference evidence="2 3" key="1">
    <citation type="journal article" date="2016" name="Nat. Commun.">
        <title>Thousands of microbial genomes shed light on interconnected biogeochemical processes in an aquifer system.</title>
        <authorList>
            <person name="Anantharaman K."/>
            <person name="Brown C.T."/>
            <person name="Hug L.A."/>
            <person name="Sharon I."/>
            <person name="Castelle C.J."/>
            <person name="Probst A.J."/>
            <person name="Thomas B.C."/>
            <person name="Singh A."/>
            <person name="Wilkins M.J."/>
            <person name="Karaoz U."/>
            <person name="Brodie E.L."/>
            <person name="Williams K.H."/>
            <person name="Hubbard S.S."/>
            <person name="Banfield J.F."/>
        </authorList>
    </citation>
    <scope>NUCLEOTIDE SEQUENCE [LARGE SCALE GENOMIC DNA]</scope>
</reference>
<dbReference type="Pfam" id="PF01978">
    <property type="entry name" value="TrmB"/>
    <property type="match status" value="1"/>
</dbReference>
<evidence type="ECO:0000259" key="1">
    <source>
        <dbReference type="Pfam" id="PF01978"/>
    </source>
</evidence>
<dbReference type="AlphaFoldDB" id="A0A1F8GW08"/>
<organism evidence="2 3">
    <name type="scientific">Candidatus Yanofskybacteria bacterium RIFCSPLOWO2_01_FULL_49_25</name>
    <dbReference type="NCBI Taxonomy" id="1802701"/>
    <lineage>
        <taxon>Bacteria</taxon>
        <taxon>Candidatus Yanofskyibacteriota</taxon>
    </lineage>
</organism>
<dbReference type="InterPro" id="IPR002831">
    <property type="entry name" value="Tscrpt_reg_TrmB_N"/>
</dbReference>
<feature type="domain" description="Transcription regulator TrmB N-terminal" evidence="1">
    <location>
        <begin position="13"/>
        <end position="76"/>
    </location>
</feature>
<dbReference type="SUPFAM" id="SSF46785">
    <property type="entry name" value="Winged helix' DNA-binding domain"/>
    <property type="match status" value="1"/>
</dbReference>
<dbReference type="STRING" id="1802701.A3A33_02885"/>
<gene>
    <name evidence="2" type="ORF">A3A33_02885</name>
</gene>
<proteinExistence type="predicted"/>
<dbReference type="InterPro" id="IPR036390">
    <property type="entry name" value="WH_DNA-bd_sf"/>
</dbReference>
<dbReference type="Gene3D" id="1.10.10.10">
    <property type="entry name" value="Winged helix-like DNA-binding domain superfamily/Winged helix DNA-binding domain"/>
    <property type="match status" value="1"/>
</dbReference>
<dbReference type="PANTHER" id="PTHR34293:SF1">
    <property type="entry name" value="HTH-TYPE TRANSCRIPTIONAL REGULATOR TRMBL2"/>
    <property type="match status" value="1"/>
</dbReference>
<dbReference type="InterPro" id="IPR051797">
    <property type="entry name" value="TrmB-like"/>
</dbReference>